<proteinExistence type="predicted"/>
<gene>
    <name evidence="2" type="ordered locus">SNSL254_A2003</name>
</gene>
<reference evidence="2 3" key="1">
    <citation type="journal article" date="2011" name="J. Bacteriol.">
        <title>Comparative genomics of 28 Salmonella enterica isolates: evidence for CRISPR-mediated adaptive sublineage evolution.</title>
        <authorList>
            <person name="Fricke W.F."/>
            <person name="Mammel M.K."/>
            <person name="McDermott P.F."/>
            <person name="Tartera C."/>
            <person name="White D.G."/>
            <person name="Leclerc J.E."/>
            <person name="Ravel J."/>
            <person name="Cebula T.A."/>
        </authorList>
    </citation>
    <scope>NUCLEOTIDE SEQUENCE [LARGE SCALE GENOMIC DNA]</scope>
    <source>
        <strain evidence="2 3">SL254</strain>
    </source>
</reference>
<dbReference type="KEGG" id="see:SNSL254_A2003"/>
<evidence type="ECO:0000313" key="2">
    <source>
        <dbReference type="EMBL" id="ACF62941.1"/>
    </source>
</evidence>
<feature type="chain" id="PRO_5002605393" evidence="1">
    <location>
        <begin position="26"/>
        <end position="57"/>
    </location>
</feature>
<name>A0A0H3BPA1_SALNS</name>
<sequence length="57" mass="6022">MRNKIMFAIAIVSMIYGASTFTAGAIATTDAGGRAMTLVSQPLMRRAALCRTARASK</sequence>
<evidence type="ECO:0000313" key="3">
    <source>
        <dbReference type="Proteomes" id="UP000008824"/>
    </source>
</evidence>
<organism evidence="2 3">
    <name type="scientific">Salmonella newport (strain SL254)</name>
    <dbReference type="NCBI Taxonomy" id="423368"/>
    <lineage>
        <taxon>Bacteria</taxon>
        <taxon>Pseudomonadati</taxon>
        <taxon>Pseudomonadota</taxon>
        <taxon>Gammaproteobacteria</taxon>
        <taxon>Enterobacterales</taxon>
        <taxon>Enterobacteriaceae</taxon>
        <taxon>Salmonella</taxon>
    </lineage>
</organism>
<feature type="signal peptide" evidence="1">
    <location>
        <begin position="1"/>
        <end position="25"/>
    </location>
</feature>
<dbReference type="EMBL" id="CP001113">
    <property type="protein sequence ID" value="ACF62941.1"/>
    <property type="molecule type" value="Genomic_DNA"/>
</dbReference>
<keyword evidence="1" id="KW-0732">Signal</keyword>
<dbReference type="HOGENOM" id="CLU_2994102_0_0_6"/>
<dbReference type="AlphaFoldDB" id="A0A0H3BPA1"/>
<evidence type="ECO:0000256" key="1">
    <source>
        <dbReference type="SAM" id="SignalP"/>
    </source>
</evidence>
<protein>
    <submittedName>
        <fullName evidence="2">Uncharacterized protein</fullName>
    </submittedName>
</protein>
<accession>A0A0H3BPA1</accession>
<dbReference type="Proteomes" id="UP000008824">
    <property type="component" value="Chromosome"/>
</dbReference>